<evidence type="ECO:0000313" key="3">
    <source>
        <dbReference type="Proteomes" id="UP000298663"/>
    </source>
</evidence>
<evidence type="ECO:0000256" key="1">
    <source>
        <dbReference type="SAM" id="Phobius"/>
    </source>
</evidence>
<evidence type="ECO:0008006" key="4">
    <source>
        <dbReference type="Google" id="ProtNLM"/>
    </source>
</evidence>
<keyword evidence="1" id="KW-0812">Transmembrane</keyword>
<dbReference type="Proteomes" id="UP000298663">
    <property type="component" value="Unassembled WGS sequence"/>
</dbReference>
<reference evidence="2 3" key="2">
    <citation type="journal article" date="2019" name="G3 (Bethesda)">
        <title>Hybrid Assembly of the Genome of the Entomopathogenic Nematode Steinernema carpocapsae Identifies the X-Chromosome.</title>
        <authorList>
            <person name="Serra L."/>
            <person name="Macchietto M."/>
            <person name="Macias-Munoz A."/>
            <person name="McGill C.J."/>
            <person name="Rodriguez I.M."/>
            <person name="Rodriguez B."/>
            <person name="Murad R."/>
            <person name="Mortazavi A."/>
        </authorList>
    </citation>
    <scope>NUCLEOTIDE SEQUENCE [LARGE SCALE GENOMIC DNA]</scope>
    <source>
        <strain evidence="2 3">ALL</strain>
    </source>
</reference>
<organism evidence="2 3">
    <name type="scientific">Steinernema carpocapsae</name>
    <name type="common">Entomopathogenic nematode</name>
    <dbReference type="NCBI Taxonomy" id="34508"/>
    <lineage>
        <taxon>Eukaryota</taxon>
        <taxon>Metazoa</taxon>
        <taxon>Ecdysozoa</taxon>
        <taxon>Nematoda</taxon>
        <taxon>Chromadorea</taxon>
        <taxon>Rhabditida</taxon>
        <taxon>Tylenchina</taxon>
        <taxon>Panagrolaimomorpha</taxon>
        <taxon>Strongyloidoidea</taxon>
        <taxon>Steinernematidae</taxon>
        <taxon>Steinernema</taxon>
    </lineage>
</organism>
<name>A0A4U5M2N1_STECR</name>
<sequence>MQIGYFCIGLFGLAQSGFHEIFANIVGVILLTSAFGVYLITVLLAFNRLLTLLEIKVIGPKVYKWSLVLILLTWAAQLICYSCFPEIHIYDTEDAILFSNDNDLAWTLSDAFFVHKMACIGLSLCVYMLTIAVVVYQRNQITINSTSATLSGEMRLLATSIVTFLTCALDLIVTNFLLSPALFTGEWAILFSVLVQWNFGLNNFFVYLALIKKFRATVLGKTQNAVNVAVVTSPTTVNKH</sequence>
<feature type="transmembrane region" description="Helical" evidence="1">
    <location>
        <begin position="156"/>
        <end position="177"/>
    </location>
</feature>
<keyword evidence="1" id="KW-1133">Transmembrane helix</keyword>
<dbReference type="EMBL" id="AZBU02000010">
    <property type="protein sequence ID" value="TKR62986.1"/>
    <property type="molecule type" value="Genomic_DNA"/>
</dbReference>
<accession>A0A4U5M2N1</accession>
<evidence type="ECO:0000313" key="2">
    <source>
        <dbReference type="EMBL" id="TKR62986.1"/>
    </source>
</evidence>
<feature type="transmembrane region" description="Helical" evidence="1">
    <location>
        <begin position="113"/>
        <end position="136"/>
    </location>
</feature>
<keyword evidence="3" id="KW-1185">Reference proteome</keyword>
<comment type="caution">
    <text evidence="2">The sequence shown here is derived from an EMBL/GenBank/DDBJ whole genome shotgun (WGS) entry which is preliminary data.</text>
</comment>
<feature type="transmembrane region" description="Helical" evidence="1">
    <location>
        <begin position="67"/>
        <end position="90"/>
    </location>
</feature>
<proteinExistence type="predicted"/>
<reference evidence="2 3" key="1">
    <citation type="journal article" date="2015" name="Genome Biol.">
        <title>Comparative genomics of Steinernema reveals deeply conserved gene regulatory networks.</title>
        <authorList>
            <person name="Dillman A.R."/>
            <person name="Macchietto M."/>
            <person name="Porter C.F."/>
            <person name="Rogers A."/>
            <person name="Williams B."/>
            <person name="Antoshechkin I."/>
            <person name="Lee M.M."/>
            <person name="Goodwin Z."/>
            <person name="Lu X."/>
            <person name="Lewis E.E."/>
            <person name="Goodrich-Blair H."/>
            <person name="Stock S.P."/>
            <person name="Adams B.J."/>
            <person name="Sternberg P.W."/>
            <person name="Mortazavi A."/>
        </authorList>
    </citation>
    <scope>NUCLEOTIDE SEQUENCE [LARGE SCALE GENOMIC DNA]</scope>
    <source>
        <strain evidence="2 3">ALL</strain>
    </source>
</reference>
<gene>
    <name evidence="2" type="ORF">L596_026877</name>
</gene>
<dbReference type="AlphaFoldDB" id="A0A4U5M2N1"/>
<keyword evidence="1" id="KW-0472">Membrane</keyword>
<protein>
    <recommendedName>
        <fullName evidence="4">7TM GPCR serpentine receptor class x (Srx) domain-containing protein</fullName>
    </recommendedName>
</protein>
<feature type="transmembrane region" description="Helical" evidence="1">
    <location>
        <begin position="189"/>
        <end position="211"/>
    </location>
</feature>
<feature type="transmembrane region" description="Helical" evidence="1">
    <location>
        <begin position="21"/>
        <end position="46"/>
    </location>
</feature>